<name>A0AAN6MY82_9PEZI</name>
<dbReference type="Proteomes" id="UP001303473">
    <property type="component" value="Unassembled WGS sequence"/>
</dbReference>
<dbReference type="AlphaFoldDB" id="A0AAN6MY82"/>
<feature type="region of interest" description="Disordered" evidence="1">
    <location>
        <begin position="67"/>
        <end position="216"/>
    </location>
</feature>
<proteinExistence type="predicted"/>
<protein>
    <submittedName>
        <fullName evidence="2">Uncharacterized protein</fullName>
    </submittedName>
</protein>
<reference evidence="3" key="1">
    <citation type="journal article" date="2023" name="Mol. Phylogenet. Evol.">
        <title>Genome-scale phylogeny and comparative genomics of the fungal order Sordariales.</title>
        <authorList>
            <person name="Hensen N."/>
            <person name="Bonometti L."/>
            <person name="Westerberg I."/>
            <person name="Brannstrom I.O."/>
            <person name="Guillou S."/>
            <person name="Cros-Aarteil S."/>
            <person name="Calhoun S."/>
            <person name="Haridas S."/>
            <person name="Kuo A."/>
            <person name="Mondo S."/>
            <person name="Pangilinan J."/>
            <person name="Riley R."/>
            <person name="LaButti K."/>
            <person name="Andreopoulos B."/>
            <person name="Lipzen A."/>
            <person name="Chen C."/>
            <person name="Yan M."/>
            <person name="Daum C."/>
            <person name="Ng V."/>
            <person name="Clum A."/>
            <person name="Steindorff A."/>
            <person name="Ohm R.A."/>
            <person name="Martin F."/>
            <person name="Silar P."/>
            <person name="Natvig D.O."/>
            <person name="Lalanne C."/>
            <person name="Gautier V."/>
            <person name="Ament-Velasquez S.L."/>
            <person name="Kruys A."/>
            <person name="Hutchinson M.I."/>
            <person name="Powell A.J."/>
            <person name="Barry K."/>
            <person name="Miller A.N."/>
            <person name="Grigoriev I.V."/>
            <person name="Debuchy R."/>
            <person name="Gladieux P."/>
            <person name="Hiltunen Thoren M."/>
            <person name="Johannesson H."/>
        </authorList>
    </citation>
    <scope>NUCLEOTIDE SEQUENCE [LARGE SCALE GENOMIC DNA]</scope>
    <source>
        <strain evidence="3">CBS 340.73</strain>
    </source>
</reference>
<evidence type="ECO:0000256" key="1">
    <source>
        <dbReference type="SAM" id="MobiDB-lite"/>
    </source>
</evidence>
<sequence length="216" mass="22736">MASSKQTNEATSVFTQREQELIANAMLCMRELPNIDYNKLAERMGMQNVRSASNAWSALKKKLLVDQADTDGSNGKRKAAQNEDGSGGEDKDNKDDEAARPAKRGRGRPPKPAAAAKKAATPESSPEKLVIKKPAVMSAPKGARAKATKAAGAAGAAGKRGKKGGVKSEAVIDKEEDTDDAMSAIPEFNSNETKSADEDASSQLQREAAGVDTDSC</sequence>
<comment type="caution">
    <text evidence="2">The sequence shown here is derived from an EMBL/GenBank/DDBJ whole genome shotgun (WGS) entry which is preliminary data.</text>
</comment>
<accession>A0AAN6MY82</accession>
<organism evidence="2 3">
    <name type="scientific">Diplogelasinospora grovesii</name>
    <dbReference type="NCBI Taxonomy" id="303347"/>
    <lineage>
        <taxon>Eukaryota</taxon>
        <taxon>Fungi</taxon>
        <taxon>Dikarya</taxon>
        <taxon>Ascomycota</taxon>
        <taxon>Pezizomycotina</taxon>
        <taxon>Sordariomycetes</taxon>
        <taxon>Sordariomycetidae</taxon>
        <taxon>Sordariales</taxon>
        <taxon>Diplogelasinosporaceae</taxon>
        <taxon>Diplogelasinospora</taxon>
    </lineage>
</organism>
<evidence type="ECO:0000313" key="3">
    <source>
        <dbReference type="Proteomes" id="UP001303473"/>
    </source>
</evidence>
<keyword evidence="3" id="KW-1185">Reference proteome</keyword>
<gene>
    <name evidence="2" type="ORF">QBC46DRAFT_396814</name>
</gene>
<dbReference type="EMBL" id="MU853910">
    <property type="protein sequence ID" value="KAK3935710.1"/>
    <property type="molecule type" value="Genomic_DNA"/>
</dbReference>
<evidence type="ECO:0000313" key="2">
    <source>
        <dbReference type="EMBL" id="KAK3935710.1"/>
    </source>
</evidence>
<feature type="compositionally biased region" description="Basic and acidic residues" evidence="1">
    <location>
        <begin position="88"/>
        <end position="100"/>
    </location>
</feature>
<feature type="compositionally biased region" description="Low complexity" evidence="1">
    <location>
        <begin position="148"/>
        <end position="157"/>
    </location>
</feature>